<dbReference type="SMART" id="SM00369">
    <property type="entry name" value="LRR_TYP"/>
    <property type="match status" value="24"/>
</dbReference>
<dbReference type="Pfam" id="PF13855">
    <property type="entry name" value="LRR_8"/>
    <property type="match status" value="7"/>
</dbReference>
<feature type="chain" id="PRO_5046138246" evidence="5">
    <location>
        <begin position="25"/>
        <end position="1493"/>
    </location>
</feature>
<dbReference type="EMBL" id="AP028919">
    <property type="protein sequence ID" value="BES99868.1"/>
    <property type="molecule type" value="Genomic_DNA"/>
</dbReference>
<dbReference type="PROSITE" id="PS51450">
    <property type="entry name" value="LRR"/>
    <property type="match status" value="7"/>
</dbReference>
<dbReference type="SMART" id="SM00364">
    <property type="entry name" value="LRR_BAC"/>
    <property type="match status" value="13"/>
</dbReference>
<reference evidence="6 7" key="1">
    <citation type="submission" date="2023-09" db="EMBL/GenBank/DDBJ databases">
        <title>Nesidiocoris tenuis whole genome shotgun sequence.</title>
        <authorList>
            <person name="Shibata T."/>
            <person name="Shimoda M."/>
            <person name="Kobayashi T."/>
            <person name="Uehara T."/>
        </authorList>
    </citation>
    <scope>NUCLEOTIDE SEQUENCE [LARGE SCALE GENOMIC DNA]</scope>
    <source>
        <strain evidence="6 7">Japan</strain>
    </source>
</reference>
<evidence type="ECO:0000313" key="7">
    <source>
        <dbReference type="Proteomes" id="UP001307889"/>
    </source>
</evidence>
<feature type="region of interest" description="Disordered" evidence="4">
    <location>
        <begin position="975"/>
        <end position="998"/>
    </location>
</feature>
<feature type="region of interest" description="Disordered" evidence="4">
    <location>
        <begin position="1315"/>
        <end position="1364"/>
    </location>
</feature>
<feature type="region of interest" description="Disordered" evidence="4">
    <location>
        <begin position="1232"/>
        <end position="1264"/>
    </location>
</feature>
<dbReference type="Proteomes" id="UP001307889">
    <property type="component" value="Chromosome 11"/>
</dbReference>
<evidence type="ECO:0000313" key="6">
    <source>
        <dbReference type="EMBL" id="BES99868.1"/>
    </source>
</evidence>
<dbReference type="PANTHER" id="PTHR24369">
    <property type="entry name" value="ANTIGEN BSP, PUTATIVE-RELATED"/>
    <property type="match status" value="1"/>
</dbReference>
<dbReference type="SMART" id="SM00365">
    <property type="entry name" value="LRR_SD22"/>
    <property type="match status" value="9"/>
</dbReference>
<dbReference type="InterPro" id="IPR032675">
    <property type="entry name" value="LRR_dom_sf"/>
</dbReference>
<dbReference type="PANTHER" id="PTHR24369:SF210">
    <property type="entry name" value="CHAOPTIN-RELATED"/>
    <property type="match status" value="1"/>
</dbReference>
<dbReference type="PROSITE" id="PS51257">
    <property type="entry name" value="PROKAR_LIPOPROTEIN"/>
    <property type="match status" value="1"/>
</dbReference>
<keyword evidence="1" id="KW-0433">Leucine-rich repeat</keyword>
<name>A0ABN7B647_9HEMI</name>
<dbReference type="InterPro" id="IPR001611">
    <property type="entry name" value="Leu-rich_rpt"/>
</dbReference>
<keyword evidence="2 5" id="KW-0732">Signal</keyword>
<accession>A0ABN7B647</accession>
<keyword evidence="7" id="KW-1185">Reference proteome</keyword>
<feature type="signal peptide" evidence="5">
    <location>
        <begin position="1"/>
        <end position="24"/>
    </location>
</feature>
<feature type="region of interest" description="Disordered" evidence="4">
    <location>
        <begin position="1369"/>
        <end position="1388"/>
    </location>
</feature>
<evidence type="ECO:0000256" key="3">
    <source>
        <dbReference type="ARBA" id="ARBA00022737"/>
    </source>
</evidence>
<feature type="compositionally biased region" description="Polar residues" evidence="4">
    <location>
        <begin position="1417"/>
        <end position="1434"/>
    </location>
</feature>
<sequence length="1493" mass="165507">MVFPQWRGVSVVIILFVTTAIVTGCPPADTIKPCVCTTRADEIQIWCSHSELSSVLNGLKAVGTHLMKPIDELILENNAVTALPGRAFAPLRVVRIMLRDNKLERVAANWLGGLEETLLEVFVVEPELKSLPEESFETLTKLEAVTLKAGFLSRMPNFSNLARLRYIHTELPSLAELTPGKINNLEALETMHVVGSPLLKRLEASALQDLPRLVLANFTNCGITWVHPRAMSRLPSLKELTFTGNLIADAGEIGRSVRELPLLTTLRLDSNRIEVIGETSFVDILPLEELYLNGNGIHEIQRGAFHRLPSLHKIDLSYNRISRIVPEFFLQSYDSRIEDLNLMHNEIDHIMALTIILETLPALKMLDLSNNRITDIMFGALRGHPTMERLHMNNNGLKRVVREAFSGFPSLIELRLRNNSLSNYLEMPLWNLPALKGLDLSFNEFRRLDRRVLANLPSLRRLDASRNNLLVVDPASFLGTPALEHVNLSHNAIDAITPHTFPHLTNLFELDVGSNRLRSIVPGLPRAVEYLYISKNQLTSLPRPTSPDLLLPALKLFDLNGNGLQNVQPEGFISMPLLKKLYMGENALQRIEDRSFDGLGRLEYLDLHDNKIAQIHDQAFRDLRRLQELNLKNNRLETLQAGLLKENVALRSLDISHNLIASLPENSLNDNRQLKELSLSFNALSQFPDAVLGLSELESLDVSHNRINQLIKPLNNLKELTKLDLSSNKITTLIDGTFTNMENLEDLDLEANEIQYVSPHVVKGMPSLQTLRLSKNKLSTVPSAAFSDLPLLAEVELQENQLTQLASDAFLGVPNLLMLNLSHNQLTGLDRAGLQGVKSMEILDISHNKIARLNSPNLPNMDSLIQLKMDHNKICQIQGSPFNKMAHLRMLSLKNNKLVSLSEHSFQPLRSSIYLLDIEGNPLKCSCGLAWLHNWVKEGPFIGPRCTDGSPIKDYRYQRYDCAEPKNELLYSCEDGPTESANGQQQIGATHGWKDPNLKPLPEESDYFYEDYIEYDDNTTKVITGNHNINNLVEQAHNGQQTYVAPTAAPPQAARPTQTTQSPPVMSHYVPGDTPTIYAKPTTNSIVGSKPTPKPTQYTFFGMPLPTLNIGNFWGSSRNNDGKSRFPGAKARIQQVTTTTPKVENGFLPILQSDRGGFKPIFNPYNQTDNYERINSITVKPEVQVTYGLNLNATSPSWEVRPNIGTVSKLAPPKKETSLRPSVDVDLAQQQRPGGFSDFSIESSSSSRATTWAPPASTPATWTSSQPSIFPYNRLEPDSGYNLTTPLLEANPVDANEFTTLPTYVSSTVTYSVSQSSRTKYHSSQQTNSFSYDTVSSDDDAQPTVIASSSSNSSSLQVKNLSVGGNGPSPLSGFLAPGGQLPPRTHGRPTITKVTMAPGVPATSPGLLPVAEEIQGPTPSSSRESKSHQQLSDKLNKANQSIDWYFKNYNKTNLTPFVGGPGMVSSITRNTAAPASHYNHIWVALAVVFLGAT</sequence>
<feature type="compositionally biased region" description="Low complexity" evidence="4">
    <location>
        <begin position="1243"/>
        <end position="1264"/>
    </location>
</feature>
<protein>
    <submittedName>
        <fullName evidence="6">LRR_TYP</fullName>
    </submittedName>
</protein>
<dbReference type="InterPro" id="IPR050541">
    <property type="entry name" value="LRR_TM_domain-containing"/>
</dbReference>
<proteinExistence type="predicted"/>
<keyword evidence="3" id="KW-0677">Repeat</keyword>
<feature type="compositionally biased region" description="Polar residues" evidence="4">
    <location>
        <begin position="979"/>
        <end position="988"/>
    </location>
</feature>
<evidence type="ECO:0000256" key="4">
    <source>
        <dbReference type="SAM" id="MobiDB-lite"/>
    </source>
</evidence>
<dbReference type="Gene3D" id="3.80.10.10">
    <property type="entry name" value="Ribonuclease Inhibitor"/>
    <property type="match status" value="6"/>
</dbReference>
<dbReference type="InterPro" id="IPR003591">
    <property type="entry name" value="Leu-rich_rpt_typical-subtyp"/>
</dbReference>
<feature type="compositionally biased region" description="Polar residues" evidence="4">
    <location>
        <begin position="1322"/>
        <end position="1335"/>
    </location>
</feature>
<dbReference type="SUPFAM" id="SSF52058">
    <property type="entry name" value="L domain-like"/>
    <property type="match status" value="3"/>
</dbReference>
<organism evidence="6 7">
    <name type="scientific">Nesidiocoris tenuis</name>
    <dbReference type="NCBI Taxonomy" id="355587"/>
    <lineage>
        <taxon>Eukaryota</taxon>
        <taxon>Metazoa</taxon>
        <taxon>Ecdysozoa</taxon>
        <taxon>Arthropoda</taxon>
        <taxon>Hexapoda</taxon>
        <taxon>Insecta</taxon>
        <taxon>Pterygota</taxon>
        <taxon>Neoptera</taxon>
        <taxon>Paraneoptera</taxon>
        <taxon>Hemiptera</taxon>
        <taxon>Heteroptera</taxon>
        <taxon>Panheteroptera</taxon>
        <taxon>Cimicomorpha</taxon>
        <taxon>Miridae</taxon>
        <taxon>Dicyphina</taxon>
        <taxon>Nesidiocoris</taxon>
    </lineage>
</organism>
<feature type="region of interest" description="Disordered" evidence="4">
    <location>
        <begin position="1412"/>
        <end position="1434"/>
    </location>
</feature>
<dbReference type="PRINTS" id="PR00019">
    <property type="entry name" value="LEURICHRPT"/>
</dbReference>
<evidence type="ECO:0000256" key="5">
    <source>
        <dbReference type="SAM" id="SignalP"/>
    </source>
</evidence>
<evidence type="ECO:0000256" key="1">
    <source>
        <dbReference type="ARBA" id="ARBA00022614"/>
    </source>
</evidence>
<gene>
    <name evidence="6" type="ORF">NTJ_12685</name>
</gene>
<evidence type="ECO:0000256" key="2">
    <source>
        <dbReference type="ARBA" id="ARBA00022729"/>
    </source>
</evidence>